<dbReference type="InParanoid" id="A0A7R8UNQ4"/>
<evidence type="ECO:0000313" key="2">
    <source>
        <dbReference type="EMBL" id="CAD7083862.1"/>
    </source>
</evidence>
<dbReference type="AlphaFoldDB" id="A0A7R8UNQ4"/>
<dbReference type="InterPro" id="IPR012349">
    <property type="entry name" value="Split_barrel_FMN-bd"/>
</dbReference>
<dbReference type="OrthoDB" id="46836at2759"/>
<dbReference type="Gene3D" id="2.30.110.10">
    <property type="entry name" value="Electron Transport, Fmn-binding Protein, Chain A"/>
    <property type="match status" value="1"/>
</dbReference>
<dbReference type="Pfam" id="PF13883">
    <property type="entry name" value="CREG_beta-barrel"/>
    <property type="match status" value="1"/>
</dbReference>
<dbReference type="EMBL" id="LR899011">
    <property type="protein sequence ID" value="CAD7083862.1"/>
    <property type="molecule type" value="Genomic_DNA"/>
</dbReference>
<dbReference type="Proteomes" id="UP000594454">
    <property type="component" value="Chromosome 3"/>
</dbReference>
<dbReference type="GO" id="GO:0005737">
    <property type="term" value="C:cytoplasm"/>
    <property type="evidence" value="ECO:0007669"/>
    <property type="project" value="UniProtKB-ARBA"/>
</dbReference>
<dbReference type="InterPro" id="IPR055343">
    <property type="entry name" value="CREG_beta-barrel"/>
</dbReference>
<dbReference type="GO" id="GO:0005615">
    <property type="term" value="C:extracellular space"/>
    <property type="evidence" value="ECO:0007669"/>
    <property type="project" value="TreeGrafter"/>
</dbReference>
<dbReference type="PANTHER" id="PTHR13343:SF17">
    <property type="entry name" value="CELLULAR REPRESSOR OF E1A-STIMULATED GENES, ISOFORM A"/>
    <property type="match status" value="1"/>
</dbReference>
<reference evidence="2 3" key="1">
    <citation type="submission" date="2020-11" db="EMBL/GenBank/DDBJ databases">
        <authorList>
            <person name="Wallbank WR R."/>
            <person name="Pardo Diaz C."/>
            <person name="Kozak K."/>
            <person name="Martin S."/>
            <person name="Jiggins C."/>
            <person name="Moest M."/>
            <person name="Warren A I."/>
            <person name="Generalovic N T."/>
            <person name="Byers J.R.P. K."/>
            <person name="Montejo-Kovacevich G."/>
            <person name="Yen C E."/>
        </authorList>
    </citation>
    <scope>NUCLEOTIDE SEQUENCE [LARGE SCALE GENOMIC DNA]</scope>
</reference>
<dbReference type="SUPFAM" id="SSF50475">
    <property type="entry name" value="FMN-binding split barrel"/>
    <property type="match status" value="1"/>
</dbReference>
<evidence type="ECO:0000313" key="3">
    <source>
        <dbReference type="Proteomes" id="UP000594454"/>
    </source>
</evidence>
<organism evidence="2 3">
    <name type="scientific">Hermetia illucens</name>
    <name type="common">Black soldier fly</name>
    <dbReference type="NCBI Taxonomy" id="343691"/>
    <lineage>
        <taxon>Eukaryota</taxon>
        <taxon>Metazoa</taxon>
        <taxon>Ecdysozoa</taxon>
        <taxon>Arthropoda</taxon>
        <taxon>Hexapoda</taxon>
        <taxon>Insecta</taxon>
        <taxon>Pterygota</taxon>
        <taxon>Neoptera</taxon>
        <taxon>Endopterygota</taxon>
        <taxon>Diptera</taxon>
        <taxon>Brachycera</taxon>
        <taxon>Stratiomyomorpha</taxon>
        <taxon>Stratiomyidae</taxon>
        <taxon>Hermetiinae</taxon>
        <taxon>Hermetia</taxon>
    </lineage>
</organism>
<protein>
    <recommendedName>
        <fullName evidence="1">CREG-like beta-barrel domain-containing protein</fullName>
    </recommendedName>
</protein>
<feature type="domain" description="CREG-like beta-barrel" evidence="1">
    <location>
        <begin position="1"/>
        <end position="135"/>
    </location>
</feature>
<gene>
    <name evidence="2" type="ORF">HERILL_LOCUS6791</name>
</gene>
<sequence>MVNIISIADSGKGEKSTGHIYYYLTDLDYTANDIKAENKITFMISEDQDLSCTKSSTDPMEPTCARVIISGKVIALNNSTEEYKKAKAAFISRHPAANRWIQVHSFFLCTVDILNIFVLDWYGGPHKVSPEDYYKVPSE</sequence>
<evidence type="ECO:0000259" key="1">
    <source>
        <dbReference type="Pfam" id="PF13883"/>
    </source>
</evidence>
<keyword evidence="3" id="KW-1185">Reference proteome</keyword>
<proteinExistence type="predicted"/>
<name>A0A7R8UNQ4_HERIL</name>
<dbReference type="PANTHER" id="PTHR13343">
    <property type="entry name" value="CREG1 PROTEIN"/>
    <property type="match status" value="1"/>
</dbReference>
<accession>A0A7R8UNQ4</accession>